<dbReference type="KEGG" id="fmr:Fuma_06654"/>
<dbReference type="Gene3D" id="3.40.50.1980">
    <property type="entry name" value="Nitrogenase molybdenum iron protein domain"/>
    <property type="match status" value="1"/>
</dbReference>
<protein>
    <submittedName>
        <fullName evidence="1">Putative zinc transport system zinc-binding lipoprotein AdcA</fullName>
    </submittedName>
</protein>
<dbReference type="GO" id="GO:0046872">
    <property type="term" value="F:metal ion binding"/>
    <property type="evidence" value="ECO:0007669"/>
    <property type="project" value="InterPro"/>
</dbReference>
<evidence type="ECO:0000313" key="2">
    <source>
        <dbReference type="Proteomes" id="UP000187735"/>
    </source>
</evidence>
<accession>A0A1P8WSE7</accession>
<dbReference type="SUPFAM" id="SSF53807">
    <property type="entry name" value="Helical backbone' metal receptor"/>
    <property type="match status" value="1"/>
</dbReference>
<dbReference type="EMBL" id="CP017641">
    <property type="protein sequence ID" value="APZ96978.1"/>
    <property type="molecule type" value="Genomic_DNA"/>
</dbReference>
<dbReference type="AlphaFoldDB" id="A0A1P8WSE7"/>
<gene>
    <name evidence="1" type="primary">adcA</name>
    <name evidence="1" type="ORF">Fuma_06654</name>
</gene>
<keyword evidence="2" id="KW-1185">Reference proteome</keyword>
<dbReference type="Proteomes" id="UP000187735">
    <property type="component" value="Chromosome"/>
</dbReference>
<dbReference type="Pfam" id="PF01297">
    <property type="entry name" value="ZnuA"/>
    <property type="match status" value="1"/>
</dbReference>
<sequence length="327" mass="35289">MCPMTTSMRHNLMRHDRSRSLLLVAAVLLFSGCGAEDSSRVAGTDDLANGSESITVVATSYPVFVMASEIVGDECEVVFPAADATSPQAWKTSAKDISVLQSADLILLNGAGYEAWAQQVSLPRSRTVETSAAYESKLKRVQDSVSHQHGPAGENTGGDLLWATWLDPQLATLQLKAIEGALSKVVPDQRAAFAARGQTIADRLAKLDQQIEQLAAATAEKEMVVLSVGSEFEYLTARLGWSVRWLPESVDSARLNETLVDFADAESASKLNILLHTSSLISPLREAAAEHGFRAVEIDQCDQPIAERSVWDRLQGNIERLSHAAGS</sequence>
<organism evidence="1 2">
    <name type="scientific">Fuerstiella marisgermanici</name>
    <dbReference type="NCBI Taxonomy" id="1891926"/>
    <lineage>
        <taxon>Bacteria</taxon>
        <taxon>Pseudomonadati</taxon>
        <taxon>Planctomycetota</taxon>
        <taxon>Planctomycetia</taxon>
        <taxon>Planctomycetales</taxon>
        <taxon>Planctomycetaceae</taxon>
        <taxon>Fuerstiella</taxon>
    </lineage>
</organism>
<dbReference type="InterPro" id="IPR006127">
    <property type="entry name" value="ZnuA-like"/>
</dbReference>
<dbReference type="PANTHER" id="PTHR42953">
    <property type="entry name" value="HIGH-AFFINITY ZINC UPTAKE SYSTEM PROTEIN ZNUA-RELATED"/>
    <property type="match status" value="1"/>
</dbReference>
<evidence type="ECO:0000313" key="1">
    <source>
        <dbReference type="EMBL" id="APZ96978.1"/>
    </source>
</evidence>
<name>A0A1P8WSE7_9PLAN</name>
<keyword evidence="1" id="KW-0449">Lipoprotein</keyword>
<dbReference type="STRING" id="1891926.Fuma_06654"/>
<proteinExistence type="predicted"/>
<dbReference type="InterPro" id="IPR050492">
    <property type="entry name" value="Bact_metal-bind_prot9"/>
</dbReference>
<reference evidence="1 2" key="1">
    <citation type="journal article" date="2016" name="Front. Microbiol.">
        <title>Fuerstia marisgermanicae gen. nov., sp. nov., an Unusual Member of the Phylum Planctomycetes from the German Wadden Sea.</title>
        <authorList>
            <person name="Kohn T."/>
            <person name="Heuer A."/>
            <person name="Jogler M."/>
            <person name="Vollmers J."/>
            <person name="Boedeker C."/>
            <person name="Bunk B."/>
            <person name="Rast P."/>
            <person name="Borchert D."/>
            <person name="Glockner I."/>
            <person name="Freese H.M."/>
            <person name="Klenk H.P."/>
            <person name="Overmann J."/>
            <person name="Kaster A.K."/>
            <person name="Rohde M."/>
            <person name="Wiegand S."/>
            <person name="Jogler C."/>
        </authorList>
    </citation>
    <scope>NUCLEOTIDE SEQUENCE [LARGE SCALE GENOMIC DNA]</scope>
    <source>
        <strain evidence="1 2">NH11</strain>
    </source>
</reference>
<dbReference type="GO" id="GO:0030001">
    <property type="term" value="P:metal ion transport"/>
    <property type="evidence" value="ECO:0007669"/>
    <property type="project" value="InterPro"/>
</dbReference>